<accession>A0A0D3H268</accession>
<organism evidence="1">
    <name type="scientific">Oryza barthii</name>
    <dbReference type="NCBI Taxonomy" id="65489"/>
    <lineage>
        <taxon>Eukaryota</taxon>
        <taxon>Viridiplantae</taxon>
        <taxon>Streptophyta</taxon>
        <taxon>Embryophyta</taxon>
        <taxon>Tracheophyta</taxon>
        <taxon>Spermatophyta</taxon>
        <taxon>Magnoliopsida</taxon>
        <taxon>Liliopsida</taxon>
        <taxon>Poales</taxon>
        <taxon>Poaceae</taxon>
        <taxon>BOP clade</taxon>
        <taxon>Oryzoideae</taxon>
        <taxon>Oryzeae</taxon>
        <taxon>Oryzinae</taxon>
        <taxon>Oryza</taxon>
    </lineage>
</organism>
<keyword evidence="2" id="KW-1185">Reference proteome</keyword>
<evidence type="ECO:0000313" key="1">
    <source>
        <dbReference type="EnsemblPlants" id="OBART08G20600.1"/>
    </source>
</evidence>
<reference evidence="1" key="2">
    <citation type="submission" date="2015-03" db="UniProtKB">
        <authorList>
            <consortium name="EnsemblPlants"/>
        </authorList>
    </citation>
    <scope>IDENTIFICATION</scope>
</reference>
<proteinExistence type="predicted"/>
<dbReference type="Proteomes" id="UP000026960">
    <property type="component" value="Chromosome 8"/>
</dbReference>
<name>A0A0D3H268_9ORYZ</name>
<dbReference type="AlphaFoldDB" id="A0A0D3H268"/>
<dbReference type="PaxDb" id="65489-OBART08G20600.1"/>
<dbReference type="Gramene" id="OBART08G20600.1">
    <property type="protein sequence ID" value="OBART08G20600.1"/>
    <property type="gene ID" value="OBART08G20600"/>
</dbReference>
<dbReference type="EnsemblPlants" id="OBART08G20600.1">
    <property type="protein sequence ID" value="OBART08G20600.1"/>
    <property type="gene ID" value="OBART08G20600"/>
</dbReference>
<reference evidence="1" key="1">
    <citation type="journal article" date="2009" name="Rice">
        <title>De Novo Next Generation Sequencing of Plant Genomes.</title>
        <authorList>
            <person name="Rounsley S."/>
            <person name="Marri P.R."/>
            <person name="Yu Y."/>
            <person name="He R."/>
            <person name="Sisneros N."/>
            <person name="Goicoechea J.L."/>
            <person name="Lee S.J."/>
            <person name="Angelova A."/>
            <person name="Kudrna D."/>
            <person name="Luo M."/>
            <person name="Affourtit J."/>
            <person name="Desany B."/>
            <person name="Knight J."/>
            <person name="Niazi F."/>
            <person name="Egholm M."/>
            <person name="Wing R.A."/>
        </authorList>
    </citation>
    <scope>NUCLEOTIDE SEQUENCE [LARGE SCALE GENOMIC DNA]</scope>
    <source>
        <strain evidence="1">cv. IRGC 105608</strain>
    </source>
</reference>
<evidence type="ECO:0000313" key="2">
    <source>
        <dbReference type="Proteomes" id="UP000026960"/>
    </source>
</evidence>
<dbReference type="HOGENOM" id="CLU_000680_31_2_1"/>
<protein>
    <submittedName>
        <fullName evidence="1">Uncharacterized protein</fullName>
    </submittedName>
</protein>
<sequence>MSKWSDYDSVEQWWSLVVDSPNNSRIPLRTLVILVSWEICTASTPVSIVAKIKEEARAWVKSRALKLQEFGILGDIT</sequence>